<comment type="similarity">
    <text evidence="1">Belongs to the cyclophilin-type PPIase family.</text>
</comment>
<evidence type="ECO:0000259" key="7">
    <source>
        <dbReference type="PROSITE" id="PS50072"/>
    </source>
</evidence>
<dbReference type="EC" id="5.2.1.8" evidence="2"/>
<sequence length="242" mass="27465">MKRFYTLILCLCFSVTFAAKPKHQYVRIKTDLGECIVMLYNETPLHRDNFLKLTKERIYNGTLFHRVIKDFMIQGGDPDSKNAKPGTELGNGTVGYTVPAEFRDSLFHKKGVLAAARDNNPEKASSGSQFYLVQGKKFTDEQLDNVETNRLKSKIPAYQREVYKTLGGTPHLDRTYTVYGEVVQGIELIDKIAELAKDANDRPLNDISMTVTTLKRREAKRLEKELRNATANTNLLENAISQ</sequence>
<organism evidence="8 9">
    <name type="scientific">Pedobacter steynii</name>
    <dbReference type="NCBI Taxonomy" id="430522"/>
    <lineage>
        <taxon>Bacteria</taxon>
        <taxon>Pseudomonadati</taxon>
        <taxon>Bacteroidota</taxon>
        <taxon>Sphingobacteriia</taxon>
        <taxon>Sphingobacteriales</taxon>
        <taxon>Sphingobacteriaceae</taxon>
        <taxon>Pedobacter</taxon>
    </lineage>
</organism>
<dbReference type="InterPro" id="IPR044666">
    <property type="entry name" value="Cyclophilin_A-like"/>
</dbReference>
<reference evidence="9" key="1">
    <citation type="submission" date="2016-10" db="EMBL/GenBank/DDBJ databases">
        <authorList>
            <person name="Varghese N."/>
            <person name="Submissions S."/>
        </authorList>
    </citation>
    <scope>NUCLEOTIDE SEQUENCE [LARGE SCALE GENOMIC DNA]</scope>
    <source>
        <strain evidence="9">DSM 19110</strain>
    </source>
</reference>
<dbReference type="OrthoDB" id="9807797at2"/>
<evidence type="ECO:0000313" key="8">
    <source>
        <dbReference type="EMBL" id="SDN75981.1"/>
    </source>
</evidence>
<keyword evidence="9" id="KW-1185">Reference proteome</keyword>
<dbReference type="Pfam" id="PF00160">
    <property type="entry name" value="Pro_isomerase"/>
    <property type="match status" value="1"/>
</dbReference>
<evidence type="ECO:0000256" key="3">
    <source>
        <dbReference type="ARBA" id="ARBA00023110"/>
    </source>
</evidence>
<evidence type="ECO:0000313" key="9">
    <source>
        <dbReference type="Proteomes" id="UP000183200"/>
    </source>
</evidence>
<dbReference type="InterPro" id="IPR002130">
    <property type="entry name" value="Cyclophilin-type_PPIase_dom"/>
</dbReference>
<evidence type="ECO:0000256" key="6">
    <source>
        <dbReference type="SAM" id="SignalP"/>
    </source>
</evidence>
<dbReference type="SUPFAM" id="SSF50891">
    <property type="entry name" value="Cyclophilin-like"/>
    <property type="match status" value="1"/>
</dbReference>
<dbReference type="InterPro" id="IPR029000">
    <property type="entry name" value="Cyclophilin-like_dom_sf"/>
</dbReference>
<dbReference type="GO" id="GO:0003755">
    <property type="term" value="F:peptidyl-prolyl cis-trans isomerase activity"/>
    <property type="evidence" value="ECO:0007669"/>
    <property type="project" value="UniProtKB-KW"/>
</dbReference>
<name>A0A1H0E169_9SPHI</name>
<feature type="signal peptide" evidence="6">
    <location>
        <begin position="1"/>
        <end position="18"/>
    </location>
</feature>
<evidence type="ECO:0000256" key="4">
    <source>
        <dbReference type="ARBA" id="ARBA00023235"/>
    </source>
</evidence>
<keyword evidence="6" id="KW-0732">Signal</keyword>
<dbReference type="RefSeq" id="WP_074611396.1">
    <property type="nucleotide sequence ID" value="NZ_FNGY01000009.1"/>
</dbReference>
<dbReference type="GO" id="GO:0006457">
    <property type="term" value="P:protein folding"/>
    <property type="evidence" value="ECO:0007669"/>
    <property type="project" value="InterPro"/>
</dbReference>
<evidence type="ECO:0000256" key="2">
    <source>
        <dbReference type="ARBA" id="ARBA00013194"/>
    </source>
</evidence>
<keyword evidence="3" id="KW-0697">Rotamase</keyword>
<dbReference type="Proteomes" id="UP000183200">
    <property type="component" value="Unassembled WGS sequence"/>
</dbReference>
<dbReference type="AlphaFoldDB" id="A0A1H0E169"/>
<proteinExistence type="inferred from homology"/>
<evidence type="ECO:0000256" key="1">
    <source>
        <dbReference type="ARBA" id="ARBA00007365"/>
    </source>
</evidence>
<dbReference type="PANTHER" id="PTHR45625:SF4">
    <property type="entry name" value="PEPTIDYLPROLYL ISOMERASE DOMAIN AND WD REPEAT-CONTAINING PROTEIN 1"/>
    <property type="match status" value="1"/>
</dbReference>
<dbReference type="EMBL" id="FNGY01000009">
    <property type="protein sequence ID" value="SDN75981.1"/>
    <property type="molecule type" value="Genomic_DNA"/>
</dbReference>
<protein>
    <recommendedName>
        <fullName evidence="2">peptidylprolyl isomerase</fullName>
        <ecNumber evidence="2">5.2.1.8</ecNumber>
    </recommendedName>
</protein>
<keyword evidence="4 8" id="KW-0413">Isomerase</keyword>
<dbReference type="PROSITE" id="PS50072">
    <property type="entry name" value="CSA_PPIASE_2"/>
    <property type="match status" value="1"/>
</dbReference>
<dbReference type="PROSITE" id="PS00170">
    <property type="entry name" value="CSA_PPIASE_1"/>
    <property type="match status" value="1"/>
</dbReference>
<feature type="chain" id="PRO_5010281593" description="peptidylprolyl isomerase" evidence="6">
    <location>
        <begin position="19"/>
        <end position="242"/>
    </location>
</feature>
<keyword evidence="5" id="KW-0175">Coiled coil</keyword>
<gene>
    <name evidence="8" type="ORF">SAMN05421820_109155</name>
</gene>
<feature type="coiled-coil region" evidence="5">
    <location>
        <begin position="212"/>
        <end position="239"/>
    </location>
</feature>
<dbReference type="Gene3D" id="2.40.100.10">
    <property type="entry name" value="Cyclophilin-like"/>
    <property type="match status" value="1"/>
</dbReference>
<evidence type="ECO:0000256" key="5">
    <source>
        <dbReference type="SAM" id="Coils"/>
    </source>
</evidence>
<dbReference type="CDD" id="cd00317">
    <property type="entry name" value="cyclophilin"/>
    <property type="match status" value="1"/>
</dbReference>
<dbReference type="STRING" id="430522.BFS30_05380"/>
<dbReference type="PANTHER" id="PTHR45625">
    <property type="entry name" value="PEPTIDYL-PROLYL CIS-TRANS ISOMERASE-RELATED"/>
    <property type="match status" value="1"/>
</dbReference>
<dbReference type="InterPro" id="IPR020892">
    <property type="entry name" value="Cyclophilin-type_PPIase_CS"/>
</dbReference>
<accession>A0A1H0E169</accession>
<feature type="domain" description="PPIase cyclophilin-type" evidence="7">
    <location>
        <begin position="30"/>
        <end position="214"/>
    </location>
</feature>